<dbReference type="RefSeq" id="WP_381496828.1">
    <property type="nucleotide sequence ID" value="NZ_JBHUOM010000001.1"/>
</dbReference>
<organism evidence="2 3">
    <name type="scientific">Spirosoma flavum</name>
    <dbReference type="NCBI Taxonomy" id="2048557"/>
    <lineage>
        <taxon>Bacteria</taxon>
        <taxon>Pseudomonadati</taxon>
        <taxon>Bacteroidota</taxon>
        <taxon>Cytophagia</taxon>
        <taxon>Cytophagales</taxon>
        <taxon>Cytophagaceae</taxon>
        <taxon>Spirosoma</taxon>
    </lineage>
</organism>
<reference evidence="3" key="1">
    <citation type="journal article" date="2019" name="Int. J. Syst. Evol. Microbiol.">
        <title>The Global Catalogue of Microorganisms (GCM) 10K type strain sequencing project: providing services to taxonomists for standard genome sequencing and annotation.</title>
        <authorList>
            <consortium name="The Broad Institute Genomics Platform"/>
            <consortium name="The Broad Institute Genome Sequencing Center for Infectious Disease"/>
            <person name="Wu L."/>
            <person name="Ma J."/>
        </authorList>
    </citation>
    <scope>NUCLEOTIDE SEQUENCE [LARGE SCALE GENOMIC DNA]</scope>
    <source>
        <strain evidence="3">KCTC 52490</strain>
    </source>
</reference>
<evidence type="ECO:0000313" key="2">
    <source>
        <dbReference type="EMBL" id="MFD2932637.1"/>
    </source>
</evidence>
<dbReference type="InterPro" id="IPR008471">
    <property type="entry name" value="MnmC-like_methylTransf"/>
</dbReference>
<name>A0ABW6ADS7_9BACT</name>
<gene>
    <name evidence="2" type="primary">mnmD</name>
    <name evidence="2" type="ORF">ACFS25_02540</name>
</gene>
<comment type="caution">
    <text evidence="2">The sequence shown here is derived from an EMBL/GenBank/DDBJ whole genome shotgun (WGS) entry which is preliminary data.</text>
</comment>
<dbReference type="PANTHER" id="PTHR39963">
    <property type="entry name" value="SLL0983 PROTEIN"/>
    <property type="match status" value="1"/>
</dbReference>
<dbReference type="SUPFAM" id="SSF53335">
    <property type="entry name" value="S-adenosyl-L-methionine-dependent methyltransferases"/>
    <property type="match status" value="1"/>
</dbReference>
<dbReference type="InterPro" id="IPR047785">
    <property type="entry name" value="tRNA_MNMC2"/>
</dbReference>
<keyword evidence="3" id="KW-1185">Reference proteome</keyword>
<dbReference type="PANTHER" id="PTHR39963:SF1">
    <property type="entry name" value="MNMC-LIKE METHYLTRANSFERASE DOMAIN-CONTAINING PROTEIN"/>
    <property type="match status" value="1"/>
</dbReference>
<dbReference type="InterPro" id="IPR029063">
    <property type="entry name" value="SAM-dependent_MTases_sf"/>
</dbReference>
<evidence type="ECO:0000259" key="1">
    <source>
        <dbReference type="Pfam" id="PF05430"/>
    </source>
</evidence>
<dbReference type="EMBL" id="JBHUOM010000001">
    <property type="protein sequence ID" value="MFD2932637.1"/>
    <property type="molecule type" value="Genomic_DNA"/>
</dbReference>
<sequence>MKADIRLIVTADGSHTAVNEGLDKPYHSVHGAYQESQRVYIELGLLDAFDKFAEPELYIFEMGFGTGLNALLTAREAQTHQRRVVYSSIDAYPLSVEDARQLNYDELLGTSYLPKLHESAYNEPVSLNPYFTLIKYESKLQDLRTPDRFHIIYYDAFAPTSQPELWEPEIFSQMAQLLLPGGVLTTYCSKSYVQRNMRMAGLTVEKHPGPHGKRDILRAVKQYE</sequence>
<proteinExistence type="predicted"/>
<dbReference type="NCBIfam" id="NF033855">
    <property type="entry name" value="tRNA_MNMC2"/>
    <property type="match status" value="1"/>
</dbReference>
<dbReference type="Gene3D" id="3.40.50.150">
    <property type="entry name" value="Vaccinia Virus protein VP39"/>
    <property type="match status" value="1"/>
</dbReference>
<accession>A0ABW6ADS7</accession>
<feature type="domain" description="MnmC-like methyltransferase" evidence="1">
    <location>
        <begin position="123"/>
        <end position="222"/>
    </location>
</feature>
<evidence type="ECO:0000313" key="3">
    <source>
        <dbReference type="Proteomes" id="UP001597512"/>
    </source>
</evidence>
<dbReference type="Pfam" id="PF05430">
    <property type="entry name" value="Methyltransf_30"/>
    <property type="match status" value="1"/>
</dbReference>
<protein>
    <submittedName>
        <fullName evidence="2">tRNA (5-methylaminomethyl-2-thiouridine)(34)-methyltransferase MnmD</fullName>
    </submittedName>
</protein>
<dbReference type="Proteomes" id="UP001597512">
    <property type="component" value="Unassembled WGS sequence"/>
</dbReference>